<organism evidence="1 2">
    <name type="scientific">Panagrellus redivivus</name>
    <name type="common">Microworm</name>
    <dbReference type="NCBI Taxonomy" id="6233"/>
    <lineage>
        <taxon>Eukaryota</taxon>
        <taxon>Metazoa</taxon>
        <taxon>Ecdysozoa</taxon>
        <taxon>Nematoda</taxon>
        <taxon>Chromadorea</taxon>
        <taxon>Rhabditida</taxon>
        <taxon>Tylenchina</taxon>
        <taxon>Panagrolaimomorpha</taxon>
        <taxon>Panagrolaimoidea</taxon>
        <taxon>Panagrolaimidae</taxon>
        <taxon>Panagrellus</taxon>
    </lineage>
</organism>
<evidence type="ECO:0000313" key="1">
    <source>
        <dbReference type="Proteomes" id="UP000492821"/>
    </source>
</evidence>
<name>A0A7E4WAV9_PANRE</name>
<reference evidence="1" key="1">
    <citation type="journal article" date="2013" name="Genetics">
        <title>The draft genome and transcriptome of Panagrellus redivivus are shaped by the harsh demands of a free-living lifestyle.</title>
        <authorList>
            <person name="Srinivasan J."/>
            <person name="Dillman A.R."/>
            <person name="Macchietto M.G."/>
            <person name="Heikkinen L."/>
            <person name="Lakso M."/>
            <person name="Fracchia K.M."/>
            <person name="Antoshechkin I."/>
            <person name="Mortazavi A."/>
            <person name="Wong G."/>
            <person name="Sternberg P.W."/>
        </authorList>
    </citation>
    <scope>NUCLEOTIDE SEQUENCE [LARGE SCALE GENOMIC DNA]</scope>
    <source>
        <strain evidence="1">MT8872</strain>
    </source>
</reference>
<protein>
    <submittedName>
        <fullName evidence="2">AP2/ERF domain-containing protein</fullName>
    </submittedName>
</protein>
<keyword evidence="1" id="KW-1185">Reference proteome</keyword>
<dbReference type="Proteomes" id="UP000492821">
    <property type="component" value="Unassembled WGS sequence"/>
</dbReference>
<accession>A0A7E4WAV9</accession>
<dbReference type="AlphaFoldDB" id="A0A7E4WAV9"/>
<evidence type="ECO:0000313" key="2">
    <source>
        <dbReference type="WBParaSite" id="Pan_g9044.t1"/>
    </source>
</evidence>
<proteinExistence type="predicted"/>
<reference evidence="2" key="2">
    <citation type="submission" date="2020-10" db="UniProtKB">
        <authorList>
            <consortium name="WormBaseParasite"/>
        </authorList>
    </citation>
    <scope>IDENTIFICATION</scope>
</reference>
<dbReference type="WBParaSite" id="Pan_g9044.t1">
    <property type="protein sequence ID" value="Pan_g9044.t1"/>
    <property type="gene ID" value="Pan_g9044"/>
</dbReference>
<sequence length="82" mass="9210">MTGFSRHVDNVMAKQSAGEVVSTTYGQKRDGTHFALVKTKVLWYAVRLIIEGSYAVERDEFYLESAADNYIAAKKRALEGCF</sequence>